<evidence type="ECO:0000256" key="2">
    <source>
        <dbReference type="ARBA" id="ARBA00023180"/>
    </source>
</evidence>
<feature type="disulfide bond" evidence="5">
    <location>
        <begin position="293"/>
        <end position="303"/>
    </location>
</feature>
<sequence>MKGTFVVWVEGKVKEVTNGRMNYQDVKYTQLSNKTEVCSRCCTPRKLFTCFFILIVTLIGLLVTCYSHTSICNKHDYQKVHIRLTKRRLPHCIIIGARKAGTRALLTYLKVHPDIQTAQYEVHFFDNQENYDFGYGWYRKQMPYSFPDQLTIEKSPAYFTESSVPGRVYSMNSTIKILLIVRDPVQRTISDQLQLNFKGLDMGLEVKPFEELVLNPKTGNIDMNFKPVQRSYYDVYMKNWLKYFPLNQIHIVDGDQLIADPYPEVYKVESFLGLRHAIPQSDFVYNATKGFYCIKTDTAYQKCLSGSKGRSHPHIQKEVIEKLKDVFWKHNENFFELVNQRFFWNNKTMASKIGK</sequence>
<keyword evidence="6" id="KW-0472">Membrane</keyword>
<evidence type="ECO:0000256" key="6">
    <source>
        <dbReference type="SAM" id="Phobius"/>
    </source>
</evidence>
<feature type="active site" description="For sulfotransferase activity" evidence="3">
    <location>
        <position position="99"/>
    </location>
</feature>
<dbReference type="GO" id="GO:0008467">
    <property type="term" value="F:[heparan sulfate]-glucosamine 3-sulfotransferase activity"/>
    <property type="evidence" value="ECO:0007669"/>
    <property type="project" value="UniProtKB-EC"/>
</dbReference>
<evidence type="ECO:0000256" key="1">
    <source>
        <dbReference type="ARBA" id="ARBA00022679"/>
    </source>
</evidence>
<dbReference type="OrthoDB" id="411451at2759"/>
<dbReference type="PANTHER" id="PTHR10605">
    <property type="entry name" value="HEPARAN SULFATE SULFOTRANSFERASE"/>
    <property type="match status" value="1"/>
</dbReference>
<keyword evidence="6" id="KW-1133">Transmembrane helix</keyword>
<protein>
    <submittedName>
        <fullName evidence="8">[heparan sulfate]-glucosamine 3-sulfotransferase 1</fullName>
        <ecNumber evidence="8">2.8.2.23</ecNumber>
    </submittedName>
</protein>
<feature type="binding site" evidence="4">
    <location>
        <position position="182"/>
    </location>
    <ligand>
        <name>3'-phosphoadenylyl sulfate</name>
        <dbReference type="ChEBI" id="CHEBI:58339"/>
    </ligand>
</feature>
<dbReference type="FunFam" id="3.40.50.300:FF:002997">
    <property type="entry name" value="Sulfotransferase"/>
    <property type="match status" value="1"/>
</dbReference>
<keyword evidence="2" id="KW-0325">Glycoprotein</keyword>
<dbReference type="AlphaFoldDB" id="A0A8B6F2Q0"/>
<keyword evidence="9" id="KW-1185">Reference proteome</keyword>
<feature type="binding site" evidence="4">
    <location>
        <position position="190"/>
    </location>
    <ligand>
        <name>3'-phosphoadenylyl sulfate</name>
        <dbReference type="ChEBI" id="CHEBI:58339"/>
    </ligand>
</feature>
<evidence type="ECO:0000256" key="5">
    <source>
        <dbReference type="PIRSR" id="PIRSR637359-3"/>
    </source>
</evidence>
<feature type="transmembrane region" description="Helical" evidence="6">
    <location>
        <begin position="47"/>
        <end position="69"/>
    </location>
</feature>
<keyword evidence="6" id="KW-0812">Transmembrane</keyword>
<dbReference type="InterPro" id="IPR000863">
    <property type="entry name" value="Sulfotransferase_dom"/>
</dbReference>
<dbReference type="InterPro" id="IPR037359">
    <property type="entry name" value="NST/OST"/>
</dbReference>
<gene>
    <name evidence="8" type="ORF">MGAL_10B086863</name>
</gene>
<dbReference type="SUPFAM" id="SSF52540">
    <property type="entry name" value="P-loop containing nucleoside triphosphate hydrolases"/>
    <property type="match status" value="1"/>
</dbReference>
<evidence type="ECO:0000256" key="3">
    <source>
        <dbReference type="PIRSR" id="PIRSR637359-1"/>
    </source>
</evidence>
<dbReference type="InterPro" id="IPR027417">
    <property type="entry name" value="P-loop_NTPase"/>
</dbReference>
<feature type="binding site" evidence="4">
    <location>
        <position position="292"/>
    </location>
    <ligand>
        <name>3'-phosphoadenylyl sulfate</name>
        <dbReference type="ChEBI" id="CHEBI:58339"/>
    </ligand>
</feature>
<accession>A0A8B6F2Q0</accession>
<dbReference type="Gene3D" id="3.40.50.300">
    <property type="entry name" value="P-loop containing nucleotide triphosphate hydrolases"/>
    <property type="match status" value="1"/>
</dbReference>
<evidence type="ECO:0000313" key="8">
    <source>
        <dbReference type="EMBL" id="VDI43609.1"/>
    </source>
</evidence>
<evidence type="ECO:0000313" key="9">
    <source>
        <dbReference type="Proteomes" id="UP000596742"/>
    </source>
</evidence>
<organism evidence="8 9">
    <name type="scientific">Mytilus galloprovincialis</name>
    <name type="common">Mediterranean mussel</name>
    <dbReference type="NCBI Taxonomy" id="29158"/>
    <lineage>
        <taxon>Eukaryota</taxon>
        <taxon>Metazoa</taxon>
        <taxon>Spiralia</taxon>
        <taxon>Lophotrochozoa</taxon>
        <taxon>Mollusca</taxon>
        <taxon>Bivalvia</taxon>
        <taxon>Autobranchia</taxon>
        <taxon>Pteriomorphia</taxon>
        <taxon>Mytilida</taxon>
        <taxon>Mytiloidea</taxon>
        <taxon>Mytilidae</taxon>
        <taxon>Mytilinae</taxon>
        <taxon>Mytilus</taxon>
    </lineage>
</organism>
<reference evidence="8" key="1">
    <citation type="submission" date="2018-11" db="EMBL/GenBank/DDBJ databases">
        <authorList>
            <person name="Alioto T."/>
            <person name="Alioto T."/>
        </authorList>
    </citation>
    <scope>NUCLEOTIDE SEQUENCE</scope>
</reference>
<feature type="domain" description="Sulfotransferase" evidence="7">
    <location>
        <begin position="90"/>
        <end position="329"/>
    </location>
</feature>
<feature type="binding site" evidence="4">
    <location>
        <begin position="99"/>
        <end position="103"/>
    </location>
    <ligand>
        <name>3'-phosphoadenylyl sulfate</name>
        <dbReference type="ChEBI" id="CHEBI:58339"/>
    </ligand>
</feature>
<dbReference type="EC" id="2.8.2.23" evidence="8"/>
<dbReference type="EMBL" id="UYJE01006162">
    <property type="protein sequence ID" value="VDI43609.1"/>
    <property type="molecule type" value="Genomic_DNA"/>
</dbReference>
<evidence type="ECO:0000259" key="7">
    <source>
        <dbReference type="Pfam" id="PF00685"/>
    </source>
</evidence>
<name>A0A8B6F2Q0_MYTGA</name>
<feature type="binding site" evidence="4">
    <location>
        <begin position="308"/>
        <end position="312"/>
    </location>
    <ligand>
        <name>3'-phosphoadenylyl sulfate</name>
        <dbReference type="ChEBI" id="CHEBI:58339"/>
    </ligand>
</feature>
<dbReference type="Pfam" id="PF00685">
    <property type="entry name" value="Sulfotransfer_1"/>
    <property type="match status" value="1"/>
</dbReference>
<proteinExistence type="predicted"/>
<keyword evidence="5" id="KW-1015">Disulfide bond</keyword>
<dbReference type="PANTHER" id="PTHR10605:SF65">
    <property type="entry name" value="GH20068P"/>
    <property type="match status" value="1"/>
</dbReference>
<evidence type="ECO:0000256" key="4">
    <source>
        <dbReference type="PIRSR" id="PIRSR637359-2"/>
    </source>
</evidence>
<keyword evidence="1 8" id="KW-0808">Transferase</keyword>
<comment type="caution">
    <text evidence="8">The sequence shown here is derived from an EMBL/GenBank/DDBJ whole genome shotgun (WGS) entry which is preliminary data.</text>
</comment>
<dbReference type="Proteomes" id="UP000596742">
    <property type="component" value="Unassembled WGS sequence"/>
</dbReference>